<dbReference type="PROSITE" id="PS50935">
    <property type="entry name" value="SSB"/>
    <property type="match status" value="1"/>
</dbReference>
<dbReference type="InterPro" id="IPR012340">
    <property type="entry name" value="NA-bd_OB-fold"/>
</dbReference>
<dbReference type="PIRSF" id="PIRSF002070">
    <property type="entry name" value="SSB"/>
    <property type="match status" value="1"/>
</dbReference>
<feature type="compositionally biased region" description="Low complexity" evidence="3">
    <location>
        <begin position="106"/>
        <end position="125"/>
    </location>
</feature>
<sequence length="162" mass="17713">MPKQIGNYRVGRDAELRTLQDGTPVANISLAYNYGKAGQDGKRPTQWIDATMWGQRAEKLAPFLLKGSLHCFTLDEMHIQMFSRQDGTQGHKLVARVLDVELGSRPEGQAAAPAQAPREAAAPAPRAAPAPAPRASSGFDDMDDDIPYIDPMRRSLGLWLAM</sequence>
<organism evidence="4 5">
    <name type="scientific">Delftia deserti</name>
    <dbReference type="NCBI Taxonomy" id="1651218"/>
    <lineage>
        <taxon>Bacteria</taxon>
        <taxon>Pseudomonadati</taxon>
        <taxon>Pseudomonadota</taxon>
        <taxon>Betaproteobacteria</taxon>
        <taxon>Burkholderiales</taxon>
        <taxon>Comamonadaceae</taxon>
        <taxon>Delftia</taxon>
    </lineage>
</organism>
<dbReference type="CDD" id="cd04496">
    <property type="entry name" value="SSB_OBF"/>
    <property type="match status" value="1"/>
</dbReference>
<dbReference type="Gene3D" id="2.40.50.140">
    <property type="entry name" value="Nucleic acid-binding proteins"/>
    <property type="match status" value="1"/>
</dbReference>
<proteinExistence type="predicted"/>
<dbReference type="Pfam" id="PF00436">
    <property type="entry name" value="SSB"/>
    <property type="match status" value="1"/>
</dbReference>
<dbReference type="InterPro" id="IPR000424">
    <property type="entry name" value="Primosome_PriB/ssb"/>
</dbReference>
<dbReference type="GO" id="GO:0003677">
    <property type="term" value="F:DNA binding"/>
    <property type="evidence" value="ECO:0007669"/>
    <property type="project" value="UniProtKB-KW"/>
</dbReference>
<dbReference type="SUPFAM" id="SSF50249">
    <property type="entry name" value="Nucleic acid-binding proteins"/>
    <property type="match status" value="1"/>
</dbReference>
<evidence type="ECO:0000313" key="4">
    <source>
        <dbReference type="EMBL" id="MFD2321321.1"/>
    </source>
</evidence>
<evidence type="ECO:0000256" key="2">
    <source>
        <dbReference type="PIRNR" id="PIRNR002070"/>
    </source>
</evidence>
<name>A0ABW5EUI9_9BURK</name>
<dbReference type="RefSeq" id="WP_380105548.1">
    <property type="nucleotide sequence ID" value="NZ_JBHSIH010000001.1"/>
</dbReference>
<protein>
    <recommendedName>
        <fullName evidence="2">Single-stranded DNA-binding protein</fullName>
    </recommendedName>
</protein>
<keyword evidence="5" id="KW-1185">Reference proteome</keyword>
<reference evidence="5" key="1">
    <citation type="journal article" date="2019" name="Int. J. Syst. Evol. Microbiol.">
        <title>The Global Catalogue of Microorganisms (GCM) 10K type strain sequencing project: providing services to taxonomists for standard genome sequencing and annotation.</title>
        <authorList>
            <consortium name="The Broad Institute Genomics Platform"/>
            <consortium name="The Broad Institute Genome Sequencing Center for Infectious Disease"/>
            <person name="Wu L."/>
            <person name="Ma J."/>
        </authorList>
    </citation>
    <scope>NUCLEOTIDE SEQUENCE [LARGE SCALE GENOMIC DNA]</scope>
    <source>
        <strain evidence="5">CCUG 62793</strain>
    </source>
</reference>
<evidence type="ECO:0000256" key="1">
    <source>
        <dbReference type="ARBA" id="ARBA00023125"/>
    </source>
</evidence>
<evidence type="ECO:0000256" key="3">
    <source>
        <dbReference type="SAM" id="MobiDB-lite"/>
    </source>
</evidence>
<keyword evidence="1 2" id="KW-0238">DNA-binding</keyword>
<dbReference type="InterPro" id="IPR011344">
    <property type="entry name" value="ssDNA-bd"/>
</dbReference>
<accession>A0ABW5EUI9</accession>
<dbReference type="Proteomes" id="UP001597287">
    <property type="component" value="Unassembled WGS sequence"/>
</dbReference>
<evidence type="ECO:0000313" key="5">
    <source>
        <dbReference type="Proteomes" id="UP001597287"/>
    </source>
</evidence>
<gene>
    <name evidence="4" type="ORF">ACFSPV_21735</name>
</gene>
<comment type="caution">
    <text evidence="4">The sequence shown here is derived from an EMBL/GenBank/DDBJ whole genome shotgun (WGS) entry which is preliminary data.</text>
</comment>
<dbReference type="EMBL" id="JBHUIG010000026">
    <property type="protein sequence ID" value="MFD2321321.1"/>
    <property type="molecule type" value="Genomic_DNA"/>
</dbReference>
<feature type="region of interest" description="Disordered" evidence="3">
    <location>
        <begin position="106"/>
        <end position="144"/>
    </location>
</feature>